<reference evidence="9" key="2">
    <citation type="journal article" date="2021" name="PeerJ">
        <title>Extensive microbial diversity within the chicken gut microbiome revealed by metagenomics and culture.</title>
        <authorList>
            <person name="Gilroy R."/>
            <person name="Ravi A."/>
            <person name="Getino M."/>
            <person name="Pursley I."/>
            <person name="Horton D.L."/>
            <person name="Alikhan N.F."/>
            <person name="Baker D."/>
            <person name="Gharbi K."/>
            <person name="Hall N."/>
            <person name="Watson M."/>
            <person name="Adriaenssens E.M."/>
            <person name="Foster-Nyarko E."/>
            <person name="Jarju S."/>
            <person name="Secka A."/>
            <person name="Antonio M."/>
            <person name="Oren A."/>
            <person name="Chaudhuri R.R."/>
            <person name="La Ragione R."/>
            <person name="Hildebrand F."/>
            <person name="Pallen M.J."/>
        </authorList>
    </citation>
    <scope>NUCLEOTIDE SEQUENCE</scope>
    <source>
        <strain evidence="9">ChiGjej1B1-24693</strain>
    </source>
</reference>
<sequence>MSDPISTLQAIRDVVLVLAGVLFTAAALVGLYRLSKGPTTLDRAVGSDLMLGVLVAGLAIEAEVNRHATSLPLMLVLTLVGFAGPVAIARYIPDAARHDSPDDRPSRGGDHG</sequence>
<reference evidence="9" key="1">
    <citation type="submission" date="2020-10" db="EMBL/GenBank/DDBJ databases">
        <authorList>
            <person name="Gilroy R."/>
        </authorList>
    </citation>
    <scope>NUCLEOTIDE SEQUENCE</scope>
    <source>
        <strain evidence="9">ChiGjej1B1-24693</strain>
    </source>
</reference>
<keyword evidence="4" id="KW-1003">Cell membrane</keyword>
<gene>
    <name evidence="9" type="ORF">IAA98_11785</name>
</gene>
<evidence type="ECO:0000256" key="1">
    <source>
        <dbReference type="ARBA" id="ARBA00004651"/>
    </source>
</evidence>
<dbReference type="GO" id="GO:0015385">
    <property type="term" value="F:sodium:proton antiporter activity"/>
    <property type="evidence" value="ECO:0007669"/>
    <property type="project" value="TreeGrafter"/>
</dbReference>
<protein>
    <submittedName>
        <fullName evidence="9">Cation:proton antiporter</fullName>
    </submittedName>
</protein>
<evidence type="ECO:0000256" key="2">
    <source>
        <dbReference type="ARBA" id="ARBA00009212"/>
    </source>
</evidence>
<keyword evidence="3" id="KW-0813">Transport</keyword>
<evidence type="ECO:0000256" key="6">
    <source>
        <dbReference type="ARBA" id="ARBA00022989"/>
    </source>
</evidence>
<dbReference type="EMBL" id="DVLP01000344">
    <property type="protein sequence ID" value="HIT76256.1"/>
    <property type="molecule type" value="Genomic_DNA"/>
</dbReference>
<comment type="caution">
    <text evidence="9">The sequence shown here is derived from an EMBL/GenBank/DDBJ whole genome shotgun (WGS) entry which is preliminary data.</text>
</comment>
<evidence type="ECO:0000256" key="4">
    <source>
        <dbReference type="ARBA" id="ARBA00022475"/>
    </source>
</evidence>
<evidence type="ECO:0000256" key="3">
    <source>
        <dbReference type="ARBA" id="ARBA00022448"/>
    </source>
</evidence>
<feature type="transmembrane region" description="Helical" evidence="8">
    <location>
        <begin position="14"/>
        <end position="32"/>
    </location>
</feature>
<comment type="similarity">
    <text evidence="2">Belongs to the CPA3 antiporters (TC 2.A.63) subunit F family.</text>
</comment>
<dbReference type="Pfam" id="PF04066">
    <property type="entry name" value="MrpF_PhaF"/>
    <property type="match status" value="1"/>
</dbReference>
<accession>A0A9D1GYP1</accession>
<dbReference type="AlphaFoldDB" id="A0A9D1GYP1"/>
<evidence type="ECO:0000313" key="10">
    <source>
        <dbReference type="Proteomes" id="UP000886842"/>
    </source>
</evidence>
<feature type="transmembrane region" description="Helical" evidence="8">
    <location>
        <begin position="72"/>
        <end position="92"/>
    </location>
</feature>
<dbReference type="Proteomes" id="UP000886842">
    <property type="component" value="Unassembled WGS sequence"/>
</dbReference>
<evidence type="ECO:0000256" key="5">
    <source>
        <dbReference type="ARBA" id="ARBA00022692"/>
    </source>
</evidence>
<keyword evidence="6 8" id="KW-1133">Transmembrane helix</keyword>
<evidence type="ECO:0000256" key="8">
    <source>
        <dbReference type="SAM" id="Phobius"/>
    </source>
</evidence>
<name>A0A9D1GYP1_9ACTN</name>
<dbReference type="PANTHER" id="PTHR34702:SF1">
    <property type="entry name" value="NA(+)_H(+) ANTIPORTER SUBUNIT F"/>
    <property type="match status" value="1"/>
</dbReference>
<organism evidence="9 10">
    <name type="scientific">Candidatus Avipropionibacterium avicola</name>
    <dbReference type="NCBI Taxonomy" id="2840701"/>
    <lineage>
        <taxon>Bacteria</taxon>
        <taxon>Bacillati</taxon>
        <taxon>Actinomycetota</taxon>
        <taxon>Actinomycetes</taxon>
        <taxon>Propionibacteriales</taxon>
        <taxon>Propionibacteriaceae</taxon>
        <taxon>Propionibacteriaceae incertae sedis</taxon>
        <taxon>Candidatus Avipropionibacterium</taxon>
    </lineage>
</organism>
<evidence type="ECO:0000256" key="7">
    <source>
        <dbReference type="ARBA" id="ARBA00023136"/>
    </source>
</evidence>
<dbReference type="GO" id="GO:0005886">
    <property type="term" value="C:plasma membrane"/>
    <property type="evidence" value="ECO:0007669"/>
    <property type="project" value="UniProtKB-SubCell"/>
</dbReference>
<dbReference type="PANTHER" id="PTHR34702">
    <property type="entry name" value="NA(+)/H(+) ANTIPORTER SUBUNIT F1"/>
    <property type="match status" value="1"/>
</dbReference>
<evidence type="ECO:0000313" key="9">
    <source>
        <dbReference type="EMBL" id="HIT76256.1"/>
    </source>
</evidence>
<dbReference type="InterPro" id="IPR007208">
    <property type="entry name" value="MrpF/PhaF-like"/>
</dbReference>
<keyword evidence="5 8" id="KW-0812">Transmembrane</keyword>
<keyword evidence="7 8" id="KW-0472">Membrane</keyword>
<proteinExistence type="inferred from homology"/>
<comment type="subcellular location">
    <subcellularLocation>
        <location evidence="1">Cell membrane</location>
        <topology evidence="1">Multi-pass membrane protein</topology>
    </subcellularLocation>
</comment>